<organism evidence="2 3">
    <name type="scientific">Actinocorallia longicatena</name>
    <dbReference type="NCBI Taxonomy" id="111803"/>
    <lineage>
        <taxon>Bacteria</taxon>
        <taxon>Bacillati</taxon>
        <taxon>Actinomycetota</taxon>
        <taxon>Actinomycetes</taxon>
        <taxon>Streptosporangiales</taxon>
        <taxon>Thermomonosporaceae</taxon>
        <taxon>Actinocorallia</taxon>
    </lineage>
</organism>
<dbReference type="RefSeq" id="WP_344835230.1">
    <property type="nucleotide sequence ID" value="NZ_BAAAUV010000020.1"/>
</dbReference>
<dbReference type="SUPFAM" id="SSF52540">
    <property type="entry name" value="P-loop containing nucleoside triphosphate hydrolases"/>
    <property type="match status" value="1"/>
</dbReference>
<sequence>MIEIVGVRGTVPGRGTRGLVSLTVRPGEIVALCGHDATTLLDLVTGDTRPAEGTVRVNGLDPYTDRSRVTVAALSADDALYGDLTLNEIAGAWRTWATRPLPAAANTAMTGLTPRGTVPYTRLTPSERRRFDLAMALTTTPDALVITEPTTSLPTADSRAFWRTLRTLPLPILIATTSPREARKADRALLLTPTPTTARAA</sequence>
<dbReference type="Gene3D" id="3.40.50.300">
    <property type="entry name" value="P-loop containing nucleotide triphosphate hydrolases"/>
    <property type="match status" value="1"/>
</dbReference>
<gene>
    <name evidence="2" type="ORF">GCM10010468_60930</name>
</gene>
<dbReference type="EMBL" id="BAAAUV010000020">
    <property type="protein sequence ID" value="GAA3230457.1"/>
    <property type="molecule type" value="Genomic_DNA"/>
</dbReference>
<evidence type="ECO:0000313" key="2">
    <source>
        <dbReference type="EMBL" id="GAA3230457.1"/>
    </source>
</evidence>
<accession>A0ABP6QJ42</accession>
<evidence type="ECO:0000259" key="1">
    <source>
        <dbReference type="Pfam" id="PF00005"/>
    </source>
</evidence>
<evidence type="ECO:0000313" key="3">
    <source>
        <dbReference type="Proteomes" id="UP001501237"/>
    </source>
</evidence>
<keyword evidence="3" id="KW-1185">Reference proteome</keyword>
<dbReference type="Proteomes" id="UP001501237">
    <property type="component" value="Unassembled WGS sequence"/>
</dbReference>
<dbReference type="InterPro" id="IPR027417">
    <property type="entry name" value="P-loop_NTPase"/>
</dbReference>
<dbReference type="Pfam" id="PF00005">
    <property type="entry name" value="ABC_tran"/>
    <property type="match status" value="1"/>
</dbReference>
<reference evidence="3" key="1">
    <citation type="journal article" date="2019" name="Int. J. Syst. Evol. Microbiol.">
        <title>The Global Catalogue of Microorganisms (GCM) 10K type strain sequencing project: providing services to taxonomists for standard genome sequencing and annotation.</title>
        <authorList>
            <consortium name="The Broad Institute Genomics Platform"/>
            <consortium name="The Broad Institute Genome Sequencing Center for Infectious Disease"/>
            <person name="Wu L."/>
            <person name="Ma J."/>
        </authorList>
    </citation>
    <scope>NUCLEOTIDE SEQUENCE [LARGE SCALE GENOMIC DNA]</scope>
    <source>
        <strain evidence="3">JCM 9377</strain>
    </source>
</reference>
<protein>
    <recommendedName>
        <fullName evidence="1">ABC transporter domain-containing protein</fullName>
    </recommendedName>
</protein>
<dbReference type="InterPro" id="IPR003439">
    <property type="entry name" value="ABC_transporter-like_ATP-bd"/>
</dbReference>
<dbReference type="PANTHER" id="PTHR43038">
    <property type="entry name" value="ATP-BINDING CASSETTE, SUB-FAMILY H, MEMBER 1"/>
    <property type="match status" value="1"/>
</dbReference>
<name>A0ABP6QJ42_9ACTN</name>
<comment type="caution">
    <text evidence="2">The sequence shown here is derived from an EMBL/GenBank/DDBJ whole genome shotgun (WGS) entry which is preliminary data.</text>
</comment>
<dbReference type="PANTHER" id="PTHR43038:SF3">
    <property type="entry name" value="ABC TRANSPORTER G FAMILY MEMBER 20 ISOFORM X1"/>
    <property type="match status" value="1"/>
</dbReference>
<feature type="domain" description="ABC transporter" evidence="1">
    <location>
        <begin position="20"/>
        <end position="151"/>
    </location>
</feature>
<proteinExistence type="predicted"/>